<evidence type="ECO:0000313" key="4">
    <source>
        <dbReference type="Proteomes" id="UP001633002"/>
    </source>
</evidence>
<reference evidence="3 4" key="1">
    <citation type="submission" date="2024-09" db="EMBL/GenBank/DDBJ databases">
        <title>Chromosome-scale assembly of Riccia sorocarpa.</title>
        <authorList>
            <person name="Paukszto L."/>
        </authorList>
    </citation>
    <scope>NUCLEOTIDE SEQUENCE [LARGE SCALE GENOMIC DNA]</scope>
    <source>
        <strain evidence="3">LP-2024</strain>
        <tissue evidence="3">Aerial parts of the thallus</tissue>
    </source>
</reference>
<feature type="transmembrane region" description="Helical" evidence="2">
    <location>
        <begin position="134"/>
        <end position="167"/>
    </location>
</feature>
<name>A0ABD3HT05_9MARC</name>
<keyword evidence="4" id="KW-1185">Reference proteome</keyword>
<feature type="transmembrane region" description="Helical" evidence="2">
    <location>
        <begin position="259"/>
        <end position="281"/>
    </location>
</feature>
<evidence type="ECO:0000256" key="1">
    <source>
        <dbReference type="SAM" id="MobiDB-lite"/>
    </source>
</evidence>
<feature type="region of interest" description="Disordered" evidence="1">
    <location>
        <begin position="58"/>
        <end position="84"/>
    </location>
</feature>
<proteinExistence type="predicted"/>
<protein>
    <submittedName>
        <fullName evidence="3">Uncharacterized protein</fullName>
    </submittedName>
</protein>
<dbReference type="EMBL" id="JBJQOH010000003">
    <property type="protein sequence ID" value="KAL3693652.1"/>
    <property type="molecule type" value="Genomic_DNA"/>
</dbReference>
<feature type="region of interest" description="Disordered" evidence="1">
    <location>
        <begin position="1"/>
        <end position="29"/>
    </location>
</feature>
<accession>A0ABD3HT05</accession>
<dbReference type="AlphaFoldDB" id="A0ABD3HT05"/>
<keyword evidence="2" id="KW-0812">Transmembrane</keyword>
<feature type="transmembrane region" description="Helical" evidence="2">
    <location>
        <begin position="92"/>
        <end position="114"/>
    </location>
</feature>
<evidence type="ECO:0000313" key="3">
    <source>
        <dbReference type="EMBL" id="KAL3693652.1"/>
    </source>
</evidence>
<feature type="transmembrane region" description="Helical" evidence="2">
    <location>
        <begin position="188"/>
        <end position="208"/>
    </location>
</feature>
<dbReference type="Proteomes" id="UP001633002">
    <property type="component" value="Unassembled WGS sequence"/>
</dbReference>
<feature type="transmembrane region" description="Helical" evidence="2">
    <location>
        <begin position="228"/>
        <end position="247"/>
    </location>
</feature>
<keyword evidence="2" id="KW-0472">Membrane</keyword>
<sequence>MAGIHGRAATLDFGRPMRNGGHLRQPSDIDSLSPEVVAALQSTFGGKLDALRSLASLERERRESTPSLVQPPPQVPEERASESVDSENEATFLVVAYASGIVASILILVAAGVSAKPEGDVSCKGFGDSNCVRLYGYILPIVVTGIGLILALVLSVFDVSFGVYNVLKTSEHFFMSEDYKLHDVPRVALSYIMDLGFIALAICLLWLARSSSVDPLFTFCEEGAKVMWTFGLITVGTVIFWCAANSVKNPDSTYLFMTRAAKVITLLLLLFTGSSLLYRIIASPQPSRPCQAPQVVNVNGTDENQLELYYKGWLYEIPDPESKRLQLYSEAHQFDRCLNGSGPCGVVFGQCKARGKPDVCEARYDRETCEARYDDLGTCEVRYDQPKCEARDEQPKCEAKYEGMCEARYDQPKCKPRVDQEMCPPKWRSEICEVTEWEKCQWPWLKRIQVYERKDKCRYDLPVCEWPLVKRIQLYESREICKYDCPSCDWPLVKRIEVYSRGNQCGFLALPECDWPFLKQIQQYESKGRCSGRELPRCDWLFMKQIQSYKEPIRHWGQCDSTVGSLKPLNVVTD</sequence>
<evidence type="ECO:0000256" key="2">
    <source>
        <dbReference type="SAM" id="Phobius"/>
    </source>
</evidence>
<organism evidence="3 4">
    <name type="scientific">Riccia sorocarpa</name>
    <dbReference type="NCBI Taxonomy" id="122646"/>
    <lineage>
        <taxon>Eukaryota</taxon>
        <taxon>Viridiplantae</taxon>
        <taxon>Streptophyta</taxon>
        <taxon>Embryophyta</taxon>
        <taxon>Marchantiophyta</taxon>
        <taxon>Marchantiopsida</taxon>
        <taxon>Marchantiidae</taxon>
        <taxon>Marchantiales</taxon>
        <taxon>Ricciaceae</taxon>
        <taxon>Riccia</taxon>
    </lineage>
</organism>
<comment type="caution">
    <text evidence="3">The sequence shown here is derived from an EMBL/GenBank/DDBJ whole genome shotgun (WGS) entry which is preliminary data.</text>
</comment>
<keyword evidence="2" id="KW-1133">Transmembrane helix</keyword>
<gene>
    <name evidence="3" type="ORF">R1sor_007303</name>
</gene>